<protein>
    <submittedName>
        <fullName evidence="2">Uncharacterized protein</fullName>
    </submittedName>
</protein>
<keyword evidence="3" id="KW-1185">Reference proteome</keyword>
<organism evidence="2 3">
    <name type="scientific">Setaria viridis</name>
    <name type="common">Green bristlegrass</name>
    <name type="synonym">Setaria italica subsp. viridis</name>
    <dbReference type="NCBI Taxonomy" id="4556"/>
    <lineage>
        <taxon>Eukaryota</taxon>
        <taxon>Viridiplantae</taxon>
        <taxon>Streptophyta</taxon>
        <taxon>Embryophyta</taxon>
        <taxon>Tracheophyta</taxon>
        <taxon>Spermatophyta</taxon>
        <taxon>Magnoliopsida</taxon>
        <taxon>Liliopsida</taxon>
        <taxon>Poales</taxon>
        <taxon>Poaceae</taxon>
        <taxon>PACMAD clade</taxon>
        <taxon>Panicoideae</taxon>
        <taxon>Panicodae</taxon>
        <taxon>Paniceae</taxon>
        <taxon>Cenchrinae</taxon>
        <taxon>Setaria</taxon>
    </lineage>
</organism>
<feature type="region of interest" description="Disordered" evidence="1">
    <location>
        <begin position="1"/>
        <end position="79"/>
    </location>
</feature>
<evidence type="ECO:0000313" key="3">
    <source>
        <dbReference type="Proteomes" id="UP000298652"/>
    </source>
</evidence>
<feature type="region of interest" description="Disordered" evidence="1">
    <location>
        <begin position="162"/>
        <end position="191"/>
    </location>
</feature>
<reference evidence="2" key="1">
    <citation type="submission" date="2019-03" db="EMBL/GenBank/DDBJ databases">
        <title>WGS assembly of Setaria viridis.</title>
        <authorList>
            <person name="Huang P."/>
            <person name="Jenkins J."/>
            <person name="Grimwood J."/>
            <person name="Barry K."/>
            <person name="Healey A."/>
            <person name="Mamidi S."/>
            <person name="Sreedasyam A."/>
            <person name="Shu S."/>
            <person name="Feldman M."/>
            <person name="Wu J."/>
            <person name="Yu Y."/>
            <person name="Chen C."/>
            <person name="Johnson J."/>
            <person name="Rokhsar D."/>
            <person name="Baxter I."/>
            <person name="Schmutz J."/>
            <person name="Brutnell T."/>
            <person name="Kellogg E."/>
        </authorList>
    </citation>
    <scope>NUCLEOTIDE SEQUENCE [LARGE SCALE GENOMIC DNA]</scope>
</reference>
<feature type="region of interest" description="Disordered" evidence="1">
    <location>
        <begin position="111"/>
        <end position="139"/>
    </location>
</feature>
<dbReference type="EMBL" id="CM016553">
    <property type="protein sequence ID" value="TKW33779.1"/>
    <property type="molecule type" value="Genomic_DNA"/>
</dbReference>
<feature type="compositionally biased region" description="Low complexity" evidence="1">
    <location>
        <begin position="58"/>
        <end position="79"/>
    </location>
</feature>
<dbReference type="AlphaFoldDB" id="A0A4U6W078"/>
<evidence type="ECO:0000256" key="1">
    <source>
        <dbReference type="SAM" id="MobiDB-lite"/>
    </source>
</evidence>
<dbReference type="Gramene" id="TKW33779">
    <property type="protein sequence ID" value="TKW33779"/>
    <property type="gene ID" value="SEVIR_2G261800v2"/>
</dbReference>
<sequence length="220" mass="23630">MDSEDNMHDANGSAAGDFYSGGEAGLAASDDGDADYDLADRDSDDSRELLSHRQQVISGSQPRTSASASSASTTPRWSRRAWSAWPRSSTCPFPPLPGRVEAAAAVLLPPSPSSRAPPSAACGPGSFRPASVASASLSRRHRRRTPCRCHRRCRPCCLPRTGASGQNERSSSTGRMNRAGKVPRGRLGRGDAPRENAFLPKTCFREVLWGFFELFLLPPS</sequence>
<feature type="compositionally biased region" description="Low complexity" evidence="1">
    <location>
        <begin position="111"/>
        <end position="121"/>
    </location>
</feature>
<proteinExistence type="predicted"/>
<gene>
    <name evidence="2" type="ORF">SEVIR_2G261800v2</name>
</gene>
<evidence type="ECO:0000313" key="2">
    <source>
        <dbReference type="EMBL" id="TKW33779.1"/>
    </source>
</evidence>
<feature type="compositionally biased region" description="Basic and acidic residues" evidence="1">
    <location>
        <begin position="38"/>
        <end position="51"/>
    </location>
</feature>
<accession>A0A4U6W078</accession>
<dbReference type="Proteomes" id="UP000298652">
    <property type="component" value="Chromosome 2"/>
</dbReference>
<name>A0A4U6W078_SETVI</name>
<feature type="compositionally biased region" description="Polar residues" evidence="1">
    <location>
        <begin position="163"/>
        <end position="175"/>
    </location>
</feature>